<dbReference type="EMBL" id="BQNB010009598">
    <property type="protein sequence ID" value="GJS65731.1"/>
    <property type="molecule type" value="Genomic_DNA"/>
</dbReference>
<evidence type="ECO:0000313" key="2">
    <source>
        <dbReference type="Proteomes" id="UP001151760"/>
    </source>
</evidence>
<keyword evidence="2" id="KW-1185">Reference proteome</keyword>
<proteinExistence type="predicted"/>
<reference evidence="1" key="2">
    <citation type="submission" date="2022-01" db="EMBL/GenBank/DDBJ databases">
        <authorList>
            <person name="Yamashiro T."/>
            <person name="Shiraishi A."/>
            <person name="Satake H."/>
            <person name="Nakayama K."/>
        </authorList>
    </citation>
    <scope>NUCLEOTIDE SEQUENCE</scope>
</reference>
<sequence length="242" mass="27418">MTMSLTKELFTPFENPKREFCSYLKLFKTLSLDESSSPELDLFTDLEEHSEEEVAETMVETMEEYTCKTRGDYGSGVTRSKIDDKDHFELKEMQEVILFYNGLKVSTRQILDSKGAIPTKTATDAKVAIQEMAEFSQKWHNGTYRQSMKESLSKFVNESAKRHEENSNLIKEIRASIDAAIRNQGDSIKALEIQIGQISKVLQERGSGSLHSSTKMNPRDHVNSISTTVETGTTPIRCIRST</sequence>
<reference evidence="1" key="1">
    <citation type="journal article" date="2022" name="Int. J. Mol. Sci.">
        <title>Draft Genome of Tanacetum Coccineum: Genomic Comparison of Closely Related Tanacetum-Family Plants.</title>
        <authorList>
            <person name="Yamashiro T."/>
            <person name="Shiraishi A."/>
            <person name="Nakayama K."/>
            <person name="Satake H."/>
        </authorList>
    </citation>
    <scope>NUCLEOTIDE SEQUENCE</scope>
</reference>
<comment type="caution">
    <text evidence="1">The sequence shown here is derived from an EMBL/GenBank/DDBJ whole genome shotgun (WGS) entry which is preliminary data.</text>
</comment>
<dbReference type="Proteomes" id="UP001151760">
    <property type="component" value="Unassembled WGS sequence"/>
</dbReference>
<evidence type="ECO:0000313" key="1">
    <source>
        <dbReference type="EMBL" id="GJS65731.1"/>
    </source>
</evidence>
<name>A0ABQ4XLK6_9ASTR</name>
<organism evidence="1 2">
    <name type="scientific">Tanacetum coccineum</name>
    <dbReference type="NCBI Taxonomy" id="301880"/>
    <lineage>
        <taxon>Eukaryota</taxon>
        <taxon>Viridiplantae</taxon>
        <taxon>Streptophyta</taxon>
        <taxon>Embryophyta</taxon>
        <taxon>Tracheophyta</taxon>
        <taxon>Spermatophyta</taxon>
        <taxon>Magnoliopsida</taxon>
        <taxon>eudicotyledons</taxon>
        <taxon>Gunneridae</taxon>
        <taxon>Pentapetalae</taxon>
        <taxon>asterids</taxon>
        <taxon>campanulids</taxon>
        <taxon>Asterales</taxon>
        <taxon>Asteraceae</taxon>
        <taxon>Asteroideae</taxon>
        <taxon>Anthemideae</taxon>
        <taxon>Anthemidinae</taxon>
        <taxon>Tanacetum</taxon>
    </lineage>
</organism>
<accession>A0ABQ4XLK6</accession>
<protein>
    <submittedName>
        <fullName evidence="1">Uncharacterized protein</fullName>
    </submittedName>
</protein>
<gene>
    <name evidence="1" type="ORF">Tco_0680295</name>
</gene>